<dbReference type="InterPro" id="IPR036366">
    <property type="entry name" value="PGBDSf"/>
</dbReference>
<dbReference type="InterPro" id="IPR031304">
    <property type="entry name" value="SLT_2"/>
</dbReference>
<dbReference type="Gene3D" id="1.10.530.10">
    <property type="match status" value="1"/>
</dbReference>
<dbReference type="RefSeq" id="WP_051623140.1">
    <property type="nucleotide sequence ID" value="NZ_AP020335.1"/>
</dbReference>
<dbReference type="STRING" id="28885.EI16_09560"/>
<protein>
    <submittedName>
        <fullName evidence="4">Lytic transglycosylase</fullName>
    </submittedName>
</protein>
<dbReference type="EMBL" id="JMIU01000001">
    <property type="protein sequence ID" value="KDN96499.1"/>
    <property type="molecule type" value="Genomic_DNA"/>
</dbReference>
<keyword evidence="1" id="KW-0732">Signal</keyword>
<dbReference type="Pfam" id="PF13406">
    <property type="entry name" value="SLT_2"/>
    <property type="match status" value="1"/>
</dbReference>
<dbReference type="Pfam" id="PF01471">
    <property type="entry name" value="PG_binding_1"/>
    <property type="match status" value="1"/>
</dbReference>
<dbReference type="InterPro" id="IPR002477">
    <property type="entry name" value="Peptidoglycan-bd-like"/>
</dbReference>
<comment type="caution">
    <text evidence="4">The sequence shown here is derived from an EMBL/GenBank/DDBJ whole genome shotgun (WGS) entry which is preliminary data.</text>
</comment>
<evidence type="ECO:0000256" key="1">
    <source>
        <dbReference type="SAM" id="SignalP"/>
    </source>
</evidence>
<dbReference type="PANTHER" id="PTHR30163">
    <property type="entry name" value="MEMBRANE-BOUND LYTIC MUREIN TRANSGLYCOSYLASE B"/>
    <property type="match status" value="1"/>
</dbReference>
<dbReference type="FunFam" id="1.10.8.350:FF:000001">
    <property type="entry name" value="Lytic murein transglycosylase B"/>
    <property type="match status" value="1"/>
</dbReference>
<feature type="chain" id="PRO_5001635988" evidence="1">
    <location>
        <begin position="34"/>
        <end position="420"/>
    </location>
</feature>
<dbReference type="NCBIfam" id="TIGR02283">
    <property type="entry name" value="MltB_2"/>
    <property type="match status" value="1"/>
</dbReference>
<dbReference type="InterPro" id="IPR043426">
    <property type="entry name" value="MltB-like"/>
</dbReference>
<keyword evidence="5" id="KW-1185">Reference proteome</keyword>
<name>A0A066ZW36_HYDMR</name>
<dbReference type="InterPro" id="IPR023346">
    <property type="entry name" value="Lysozyme-like_dom_sf"/>
</dbReference>
<evidence type="ECO:0000313" key="5">
    <source>
        <dbReference type="Proteomes" id="UP000027341"/>
    </source>
</evidence>
<dbReference type="GO" id="GO:0008933">
    <property type="term" value="F:peptidoglycan lytic transglycosylase activity"/>
    <property type="evidence" value="ECO:0007669"/>
    <property type="project" value="TreeGrafter"/>
</dbReference>
<accession>A0A066ZW36</accession>
<dbReference type="PANTHER" id="PTHR30163:SF8">
    <property type="entry name" value="LYTIC MUREIN TRANSGLYCOSYLASE"/>
    <property type="match status" value="1"/>
</dbReference>
<dbReference type="InterPro" id="IPR036365">
    <property type="entry name" value="PGBD-like_sf"/>
</dbReference>
<dbReference type="SUPFAM" id="SSF53955">
    <property type="entry name" value="Lysozyme-like"/>
    <property type="match status" value="1"/>
</dbReference>
<dbReference type="Gene3D" id="1.10.8.350">
    <property type="entry name" value="Bacterial muramidase"/>
    <property type="match status" value="1"/>
</dbReference>
<dbReference type="Proteomes" id="UP000027341">
    <property type="component" value="Unassembled WGS sequence"/>
</dbReference>
<gene>
    <name evidence="4" type="ORF">EI16_09560</name>
</gene>
<dbReference type="GO" id="GO:0009253">
    <property type="term" value="P:peptidoglycan catabolic process"/>
    <property type="evidence" value="ECO:0007669"/>
    <property type="project" value="TreeGrafter"/>
</dbReference>
<dbReference type="InterPro" id="IPR011970">
    <property type="entry name" value="MltB_2"/>
</dbReference>
<feature type="domain" description="Transglycosylase SLT" evidence="3">
    <location>
        <begin position="47"/>
        <end position="338"/>
    </location>
</feature>
<dbReference type="SUPFAM" id="SSF47090">
    <property type="entry name" value="PGBD-like"/>
    <property type="match status" value="1"/>
</dbReference>
<organism evidence="4 5">
    <name type="scientific">Hydrogenovibrio marinus</name>
    <dbReference type="NCBI Taxonomy" id="28885"/>
    <lineage>
        <taxon>Bacteria</taxon>
        <taxon>Pseudomonadati</taxon>
        <taxon>Pseudomonadota</taxon>
        <taxon>Gammaproteobacteria</taxon>
        <taxon>Thiotrichales</taxon>
        <taxon>Piscirickettsiaceae</taxon>
        <taxon>Hydrogenovibrio</taxon>
    </lineage>
</organism>
<reference evidence="4 5" key="1">
    <citation type="submission" date="2014-04" db="EMBL/GenBank/DDBJ databases">
        <title>Draft genome sequence of Hydrogenovibrio marinus MH-110, a model organism for aerobic H2 metabolism.</title>
        <authorList>
            <person name="Cha H.J."/>
            <person name="Jo B.H."/>
            <person name="Hwang B.H."/>
        </authorList>
    </citation>
    <scope>NUCLEOTIDE SEQUENCE [LARGE SCALE GENOMIC DNA]</scope>
    <source>
        <strain evidence="4 5">MH-110</strain>
    </source>
</reference>
<feature type="signal peptide" evidence="1">
    <location>
        <begin position="1"/>
        <end position="33"/>
    </location>
</feature>
<dbReference type="CDD" id="cd13399">
    <property type="entry name" value="Slt35-like"/>
    <property type="match status" value="1"/>
</dbReference>
<evidence type="ECO:0000259" key="3">
    <source>
        <dbReference type="Pfam" id="PF13406"/>
    </source>
</evidence>
<evidence type="ECO:0000313" key="4">
    <source>
        <dbReference type="EMBL" id="KDN96499.1"/>
    </source>
</evidence>
<proteinExistence type="predicted"/>
<sequence>MTLGTKHSRLTSLALRTLLSFFAVLFILQPATASTYTPPPTQNEADFQKWVTDFKKQALKQGISQKTLNIAFKDVHLNLRVLELDRRQPEFAQTFWQYFNRAVTSWRIVKGKFFLQKYHSELSEVTKKYGVPERFLVAFWGMETNFGGYTGNTPIIESLATLSYDDRRSNFFTKELISALEILDQGNVTVDEMKGSWAGAMGQCQFMPSNYLKYAVDGDNSGTKDLWNSLPDVFNSMGNFLEKLGWQRGENWGREVALPKGFDLTLADGKTKHPLAYWQKLGIKLADGRALPNEVMDAALVLPYDYRGPAFLVYDNYFVIKRWNNSDSYALAVAHLADRLVGRPGLTKTQPKDDRSLSHQQIIELQDRLKRDHYDIRVLDGIIGGKTRQAVRNYQINNNLPPDGYPSYRMLEILRKNQGE</sequence>
<dbReference type="AlphaFoldDB" id="A0A066ZW36"/>
<evidence type="ECO:0000259" key="2">
    <source>
        <dbReference type="Pfam" id="PF01471"/>
    </source>
</evidence>
<feature type="domain" description="Peptidoglycan binding-like" evidence="2">
    <location>
        <begin position="358"/>
        <end position="414"/>
    </location>
</feature>
<dbReference type="Gene3D" id="1.10.101.10">
    <property type="entry name" value="PGBD-like superfamily/PGBD"/>
    <property type="match status" value="1"/>
</dbReference>